<dbReference type="OMA" id="PWTRQGV"/>
<name>R7VGS3_CAPTE</name>
<dbReference type="NCBIfam" id="TIGR00628">
    <property type="entry name" value="ung"/>
    <property type="match status" value="1"/>
</dbReference>
<dbReference type="HAMAP" id="MF_00148">
    <property type="entry name" value="UDG"/>
    <property type="match status" value="1"/>
</dbReference>
<comment type="similarity">
    <text evidence="2 7 9">Belongs to the uracil-DNA glycosylase (UDG) superfamily. UNG family.</text>
</comment>
<evidence type="ECO:0000313" key="12">
    <source>
        <dbReference type="EnsemblMetazoa" id="CapteP173370"/>
    </source>
</evidence>
<reference evidence="11 13" key="2">
    <citation type="journal article" date="2013" name="Nature">
        <title>Insights into bilaterian evolution from three spiralian genomes.</title>
        <authorList>
            <person name="Simakov O."/>
            <person name="Marletaz F."/>
            <person name="Cho S.J."/>
            <person name="Edsinger-Gonzales E."/>
            <person name="Havlak P."/>
            <person name="Hellsten U."/>
            <person name="Kuo D.H."/>
            <person name="Larsson T."/>
            <person name="Lv J."/>
            <person name="Arendt D."/>
            <person name="Savage R."/>
            <person name="Osoegawa K."/>
            <person name="de Jong P."/>
            <person name="Grimwood J."/>
            <person name="Chapman J.A."/>
            <person name="Shapiro H."/>
            <person name="Aerts A."/>
            <person name="Otillar R.P."/>
            <person name="Terry A.Y."/>
            <person name="Boore J.L."/>
            <person name="Grigoriev I.V."/>
            <person name="Lindberg D.R."/>
            <person name="Seaver E.C."/>
            <person name="Weisblat D.A."/>
            <person name="Putnam N.H."/>
            <person name="Rokhsar D.S."/>
        </authorList>
    </citation>
    <scope>NUCLEOTIDE SEQUENCE</scope>
    <source>
        <strain evidence="11 13">I ESC-2004</strain>
    </source>
</reference>
<dbReference type="SMART" id="SM00987">
    <property type="entry name" value="UreE_C"/>
    <property type="match status" value="1"/>
</dbReference>
<dbReference type="GO" id="GO:0004844">
    <property type="term" value="F:uracil DNA N-glycosylase activity"/>
    <property type="evidence" value="ECO:0007669"/>
    <property type="project" value="UniProtKB-UniRule"/>
</dbReference>
<protein>
    <recommendedName>
        <fullName evidence="3 7">Uracil-DNA glycosylase</fullName>
        <shortName evidence="7">UDG</shortName>
        <ecNumber evidence="3 7">3.2.2.27</ecNumber>
    </recommendedName>
</protein>
<organism evidence="11">
    <name type="scientific">Capitella teleta</name>
    <name type="common">Polychaete worm</name>
    <dbReference type="NCBI Taxonomy" id="283909"/>
    <lineage>
        <taxon>Eukaryota</taxon>
        <taxon>Metazoa</taxon>
        <taxon>Spiralia</taxon>
        <taxon>Lophotrochozoa</taxon>
        <taxon>Annelida</taxon>
        <taxon>Polychaeta</taxon>
        <taxon>Sedentaria</taxon>
        <taxon>Scolecida</taxon>
        <taxon>Capitellidae</taxon>
        <taxon>Capitella</taxon>
    </lineage>
</organism>
<keyword evidence="4 7" id="KW-0227">DNA damage</keyword>
<evidence type="ECO:0000259" key="10">
    <source>
        <dbReference type="SMART" id="SM00986"/>
    </source>
</evidence>
<accession>R7VGS3</accession>
<dbReference type="Proteomes" id="UP000014760">
    <property type="component" value="Unassembled WGS sequence"/>
</dbReference>
<feature type="domain" description="Uracil-DNA glycosylase-like" evidence="10">
    <location>
        <begin position="56"/>
        <end position="216"/>
    </location>
</feature>
<dbReference type="Pfam" id="PF03167">
    <property type="entry name" value="UDG"/>
    <property type="match status" value="1"/>
</dbReference>
<dbReference type="HOGENOM" id="CLU_032162_3_0_1"/>
<dbReference type="GO" id="GO:0005634">
    <property type="term" value="C:nucleus"/>
    <property type="evidence" value="ECO:0007669"/>
    <property type="project" value="UniProtKB-SubCell"/>
</dbReference>
<dbReference type="PROSITE" id="PS00130">
    <property type="entry name" value="U_DNA_GLYCOSYLASE"/>
    <property type="match status" value="1"/>
</dbReference>
<dbReference type="InterPro" id="IPR005122">
    <property type="entry name" value="Uracil-DNA_glycosylase-like"/>
</dbReference>
<evidence type="ECO:0000256" key="4">
    <source>
        <dbReference type="ARBA" id="ARBA00022763"/>
    </source>
</evidence>
<feature type="active site" description="Proton acceptor" evidence="7 8">
    <location>
        <position position="71"/>
    </location>
</feature>
<evidence type="ECO:0000256" key="5">
    <source>
        <dbReference type="ARBA" id="ARBA00022801"/>
    </source>
</evidence>
<dbReference type="STRING" id="283909.R7VGS3"/>
<keyword evidence="6 7" id="KW-0234">DNA repair</keyword>
<dbReference type="PANTHER" id="PTHR11264:SF7">
    <property type="entry name" value="URACIL-DNA GLYCOSYLASE"/>
    <property type="match status" value="1"/>
</dbReference>
<evidence type="ECO:0000256" key="9">
    <source>
        <dbReference type="RuleBase" id="RU003780"/>
    </source>
</evidence>
<dbReference type="EMBL" id="KB292163">
    <property type="protein sequence ID" value="ELU18043.1"/>
    <property type="molecule type" value="Genomic_DNA"/>
</dbReference>
<evidence type="ECO:0000313" key="13">
    <source>
        <dbReference type="Proteomes" id="UP000014760"/>
    </source>
</evidence>
<dbReference type="PANTHER" id="PTHR11264">
    <property type="entry name" value="URACIL-DNA GLYCOSYLASE"/>
    <property type="match status" value="1"/>
</dbReference>
<proteinExistence type="inferred from homology"/>
<dbReference type="GO" id="GO:0097510">
    <property type="term" value="P:base-excision repair, AP site formation via deaminated base removal"/>
    <property type="evidence" value="ECO:0007669"/>
    <property type="project" value="TreeGrafter"/>
</dbReference>
<dbReference type="EC" id="3.2.2.27" evidence="3 7"/>
<dbReference type="FunFam" id="3.40.470.10:FF:000001">
    <property type="entry name" value="Uracil-DNA glycosylase"/>
    <property type="match status" value="1"/>
</dbReference>
<dbReference type="NCBIfam" id="NF003592">
    <property type="entry name" value="PRK05254.1-5"/>
    <property type="match status" value="1"/>
</dbReference>
<keyword evidence="13" id="KW-1185">Reference proteome</keyword>
<evidence type="ECO:0000256" key="1">
    <source>
        <dbReference type="ARBA" id="ARBA00001400"/>
    </source>
</evidence>
<comment type="catalytic activity">
    <reaction evidence="1 7 9">
        <text>Hydrolyzes single-stranded DNA or mismatched double-stranded DNA and polynucleotides, releasing free uracil.</text>
        <dbReference type="EC" id="3.2.2.27"/>
    </reaction>
</comment>
<reference evidence="12" key="3">
    <citation type="submission" date="2015-06" db="UniProtKB">
        <authorList>
            <consortium name="EnsemblMetazoa"/>
        </authorList>
    </citation>
    <scope>IDENTIFICATION</scope>
</reference>
<dbReference type="InterPro" id="IPR036895">
    <property type="entry name" value="Uracil-DNA_glycosylase-like_sf"/>
</dbReference>
<sequence>MDSSFLWPLLTEAGWRQQLSHLFGEKFFKLLDRQVQQAYSQVQVLPPQEDIFRAFNLTPLNKVKVVILGQDPYHDIGQAHGLSFSVPRGMKIPPSLRNIYKELSTDYPGFKAPNHGCLEEWAERGVLLLNATLTVQAHKPNSHAQFGWQLFTDDVIRALSGHLDGVVFVLWGEFAKKKKKLINLTKHRVIETAHPSPLSCRFFFGCKCFSKTNEELKKLKKGAIDWTLSP</sequence>
<dbReference type="Gene3D" id="3.40.470.10">
    <property type="entry name" value="Uracil-DNA glycosylase-like domain"/>
    <property type="match status" value="1"/>
</dbReference>
<dbReference type="InterPro" id="IPR018085">
    <property type="entry name" value="Ura-DNA_Glyclase_AS"/>
</dbReference>
<dbReference type="EMBL" id="AMQN01003891">
    <property type="status" value="NOT_ANNOTATED_CDS"/>
    <property type="molecule type" value="Genomic_DNA"/>
</dbReference>
<reference evidence="13" key="1">
    <citation type="submission" date="2012-12" db="EMBL/GenBank/DDBJ databases">
        <authorList>
            <person name="Hellsten U."/>
            <person name="Grimwood J."/>
            <person name="Chapman J.A."/>
            <person name="Shapiro H."/>
            <person name="Aerts A."/>
            <person name="Otillar R.P."/>
            <person name="Terry A.Y."/>
            <person name="Boore J.L."/>
            <person name="Simakov O."/>
            <person name="Marletaz F."/>
            <person name="Cho S.-J."/>
            <person name="Edsinger-Gonzales E."/>
            <person name="Havlak P."/>
            <person name="Kuo D.-H."/>
            <person name="Larsson T."/>
            <person name="Lv J."/>
            <person name="Arendt D."/>
            <person name="Savage R."/>
            <person name="Osoegawa K."/>
            <person name="de Jong P."/>
            <person name="Lindberg D.R."/>
            <person name="Seaver E.C."/>
            <person name="Weisblat D.A."/>
            <person name="Putnam N.H."/>
            <person name="Grigoriev I.V."/>
            <person name="Rokhsar D.S."/>
        </authorList>
    </citation>
    <scope>NUCLEOTIDE SEQUENCE</scope>
    <source>
        <strain evidence="13">I ESC-2004</strain>
    </source>
</reference>
<keyword evidence="7" id="KW-0496">Mitochondrion</keyword>
<comment type="function">
    <text evidence="7 9">Excises uracil residues from the DNA which can arise as a result of misincorporation of dUMP residues by DNA polymerase or due to deamination of cytosine.</text>
</comment>
<evidence type="ECO:0000256" key="7">
    <source>
        <dbReference type="HAMAP-Rule" id="MF_03166"/>
    </source>
</evidence>
<evidence type="ECO:0000256" key="6">
    <source>
        <dbReference type="ARBA" id="ARBA00023204"/>
    </source>
</evidence>
<dbReference type="InterPro" id="IPR002043">
    <property type="entry name" value="UDG_fam1"/>
</dbReference>
<keyword evidence="5 7" id="KW-0378">Hydrolase</keyword>
<dbReference type="NCBIfam" id="NF003589">
    <property type="entry name" value="PRK05254.1-2"/>
    <property type="match status" value="1"/>
</dbReference>
<dbReference type="EnsemblMetazoa" id="CapteT173370">
    <property type="protein sequence ID" value="CapteP173370"/>
    <property type="gene ID" value="CapteG173370"/>
</dbReference>
<comment type="subcellular location">
    <subcellularLocation>
        <location evidence="7">Mitochondrion</location>
    </subcellularLocation>
    <subcellularLocation>
        <location evidence="7">Nucleus</location>
    </subcellularLocation>
</comment>
<dbReference type="CDD" id="cd10027">
    <property type="entry name" value="UDG-F1-like"/>
    <property type="match status" value="1"/>
</dbReference>
<dbReference type="SUPFAM" id="SSF52141">
    <property type="entry name" value="Uracil-DNA glycosylase-like"/>
    <property type="match status" value="1"/>
</dbReference>
<dbReference type="OrthoDB" id="10031947at2759"/>
<keyword evidence="7" id="KW-0539">Nucleus</keyword>
<dbReference type="GO" id="GO:0005739">
    <property type="term" value="C:mitochondrion"/>
    <property type="evidence" value="ECO:0007669"/>
    <property type="project" value="UniProtKB-SubCell"/>
</dbReference>
<evidence type="ECO:0000256" key="8">
    <source>
        <dbReference type="PROSITE-ProRule" id="PRU10072"/>
    </source>
</evidence>
<evidence type="ECO:0000256" key="2">
    <source>
        <dbReference type="ARBA" id="ARBA00008184"/>
    </source>
</evidence>
<dbReference type="NCBIfam" id="NF003588">
    <property type="entry name" value="PRK05254.1-1"/>
    <property type="match status" value="1"/>
</dbReference>
<evidence type="ECO:0000256" key="3">
    <source>
        <dbReference type="ARBA" id="ARBA00012030"/>
    </source>
</evidence>
<gene>
    <name evidence="11" type="ORF">CAPTEDRAFT_173370</name>
</gene>
<evidence type="ECO:0000313" key="11">
    <source>
        <dbReference type="EMBL" id="ELU18043.1"/>
    </source>
</evidence>
<dbReference type="AlphaFoldDB" id="R7VGS3"/>
<dbReference type="SMART" id="SM00986">
    <property type="entry name" value="UDG"/>
    <property type="match status" value="1"/>
</dbReference>